<organism evidence="1 2">
    <name type="scientific">Dictyocaulus viviparus</name>
    <name type="common">Bovine lungworm</name>
    <dbReference type="NCBI Taxonomy" id="29172"/>
    <lineage>
        <taxon>Eukaryota</taxon>
        <taxon>Metazoa</taxon>
        <taxon>Ecdysozoa</taxon>
        <taxon>Nematoda</taxon>
        <taxon>Chromadorea</taxon>
        <taxon>Rhabditida</taxon>
        <taxon>Rhabditina</taxon>
        <taxon>Rhabditomorpha</taxon>
        <taxon>Strongyloidea</taxon>
        <taxon>Metastrongylidae</taxon>
        <taxon>Dictyocaulus</taxon>
    </lineage>
</organism>
<dbReference type="EMBL" id="KN716155">
    <property type="protein sequence ID" value="KJH53188.1"/>
    <property type="molecule type" value="Genomic_DNA"/>
</dbReference>
<accession>A0A0D8Y8P4</accession>
<keyword evidence="2" id="KW-1185">Reference proteome</keyword>
<sequence length="210" mass="24293">MLEKRLAAAFVVKQWVPVWPRRSHTDHQHRQVCNHLFSPPEGPIFVPKRQSVLMQGWQWSKKNIQPVTRKTICKGTGELEQPIIGRLMNIVECGISSIQYKKRYEGVDVLSFCRQRARSTISDHVGSRSTDSMTTYHTTQDLPYAQVSILDNNQNYKRYELETTTISNIYSLRDEVKREIPLNKQDLVNNNLVSPDATPPHTPLISIHTW</sequence>
<evidence type="ECO:0000313" key="2">
    <source>
        <dbReference type="Proteomes" id="UP000053766"/>
    </source>
</evidence>
<evidence type="ECO:0000313" key="1">
    <source>
        <dbReference type="EMBL" id="KJH53188.1"/>
    </source>
</evidence>
<gene>
    <name evidence="1" type="ORF">DICVIV_00686</name>
</gene>
<reference evidence="1 2" key="1">
    <citation type="submission" date="2013-11" db="EMBL/GenBank/DDBJ databases">
        <title>Draft genome of the bovine lungworm Dictyocaulus viviparus.</title>
        <authorList>
            <person name="Mitreva M."/>
        </authorList>
    </citation>
    <scope>NUCLEOTIDE SEQUENCE [LARGE SCALE GENOMIC DNA]</scope>
    <source>
        <strain evidence="1 2">HannoverDv2000</strain>
    </source>
</reference>
<dbReference type="OrthoDB" id="7676799at2759"/>
<name>A0A0D8Y8P4_DICVI</name>
<protein>
    <submittedName>
        <fullName evidence="1">Uncharacterized protein</fullName>
    </submittedName>
</protein>
<dbReference type="STRING" id="29172.A0A0D8Y8P4"/>
<reference evidence="2" key="2">
    <citation type="journal article" date="2016" name="Sci. Rep.">
        <title>Dictyocaulus viviparus genome, variome and transcriptome elucidate lungworm biology and support future intervention.</title>
        <authorList>
            <person name="McNulty S.N."/>
            <person name="Strube C."/>
            <person name="Rosa B.A."/>
            <person name="Martin J.C."/>
            <person name="Tyagi R."/>
            <person name="Choi Y.J."/>
            <person name="Wang Q."/>
            <person name="Hallsworth Pepin K."/>
            <person name="Zhang X."/>
            <person name="Ozersky P."/>
            <person name="Wilson R.K."/>
            <person name="Sternberg P.W."/>
            <person name="Gasser R.B."/>
            <person name="Mitreva M."/>
        </authorList>
    </citation>
    <scope>NUCLEOTIDE SEQUENCE [LARGE SCALE GENOMIC DNA]</scope>
    <source>
        <strain evidence="2">HannoverDv2000</strain>
    </source>
</reference>
<dbReference type="AlphaFoldDB" id="A0A0D8Y8P4"/>
<proteinExistence type="predicted"/>
<dbReference type="Proteomes" id="UP000053766">
    <property type="component" value="Unassembled WGS sequence"/>
</dbReference>